<dbReference type="EMBL" id="JACCBF010000001">
    <property type="protein sequence ID" value="NYD32697.1"/>
    <property type="molecule type" value="Genomic_DNA"/>
</dbReference>
<gene>
    <name evidence="1" type="ORF">BJ958_004243</name>
</gene>
<dbReference type="RefSeq" id="WP_179728842.1">
    <property type="nucleotide sequence ID" value="NZ_BAABEF010000001.1"/>
</dbReference>
<dbReference type="Proteomes" id="UP000582231">
    <property type="component" value="Unassembled WGS sequence"/>
</dbReference>
<keyword evidence="2" id="KW-1185">Reference proteome</keyword>
<sequence>MVTEYGWDSLPLADDLGMLPTDPVVTGSLLGIEDDGLVEELIRWAEVFDTYEYWDDVDGYLERGRGLCRRLQQSVAAGVRVELHA</sequence>
<reference evidence="1 2" key="1">
    <citation type="submission" date="2020-07" db="EMBL/GenBank/DDBJ databases">
        <title>Sequencing the genomes of 1000 actinobacteria strains.</title>
        <authorList>
            <person name="Klenk H.-P."/>
        </authorList>
    </citation>
    <scope>NUCLEOTIDE SEQUENCE [LARGE SCALE GENOMIC DNA]</scope>
    <source>
        <strain evidence="1 2">DSM 19082</strain>
    </source>
</reference>
<proteinExistence type="predicted"/>
<name>A0A852RH43_9ACTN</name>
<evidence type="ECO:0000313" key="2">
    <source>
        <dbReference type="Proteomes" id="UP000582231"/>
    </source>
</evidence>
<accession>A0A852RH43</accession>
<protein>
    <submittedName>
        <fullName evidence="1">Uncharacterized protein</fullName>
    </submittedName>
</protein>
<organism evidence="1 2">
    <name type="scientific">Nocardioides kongjuensis</name>
    <dbReference type="NCBI Taxonomy" id="349522"/>
    <lineage>
        <taxon>Bacteria</taxon>
        <taxon>Bacillati</taxon>
        <taxon>Actinomycetota</taxon>
        <taxon>Actinomycetes</taxon>
        <taxon>Propionibacteriales</taxon>
        <taxon>Nocardioidaceae</taxon>
        <taxon>Nocardioides</taxon>
    </lineage>
</organism>
<comment type="caution">
    <text evidence="1">The sequence shown here is derived from an EMBL/GenBank/DDBJ whole genome shotgun (WGS) entry which is preliminary data.</text>
</comment>
<evidence type="ECO:0000313" key="1">
    <source>
        <dbReference type="EMBL" id="NYD32697.1"/>
    </source>
</evidence>
<dbReference type="AlphaFoldDB" id="A0A852RH43"/>